<dbReference type="AlphaFoldDB" id="A0A0H3ZVT6"/>
<evidence type="ECO:0000313" key="1">
    <source>
        <dbReference type="EMBL" id="AKN40483.1"/>
    </source>
</evidence>
<name>A0A0H3ZVT6_9VIBR</name>
<organism evidence="1">
    <name type="scientific">Vibrio tasmaniensis</name>
    <dbReference type="NCBI Taxonomy" id="212663"/>
    <lineage>
        <taxon>Bacteria</taxon>
        <taxon>Pseudomonadati</taxon>
        <taxon>Pseudomonadota</taxon>
        <taxon>Gammaproteobacteria</taxon>
        <taxon>Vibrionales</taxon>
        <taxon>Vibrionaceae</taxon>
        <taxon>Vibrio</taxon>
    </lineage>
</organism>
<sequence>MISEGYNITRLIYDYSFNFSINYLLYYCHLTSLDQSL</sequence>
<protein>
    <submittedName>
        <fullName evidence="1">Uncharacterized protein</fullName>
    </submittedName>
</protein>
<proteinExistence type="predicted"/>
<accession>A0A0H3ZVT6</accession>
<reference evidence="1" key="1">
    <citation type="journal article" date="2015" name="MBio">
        <title>Eco-Evolutionary Dynamics of Episomes among Ecologically Cohesive Bacterial Populations.</title>
        <authorList>
            <person name="Xue H."/>
            <person name="Cordero O.X."/>
            <person name="Camas F.M."/>
            <person name="Trimble W."/>
            <person name="Meyer F."/>
            <person name="Guglielmini J."/>
            <person name="Rocha E.P."/>
            <person name="Polz M.F."/>
        </authorList>
    </citation>
    <scope>NUCLEOTIDE SEQUENCE</scope>
    <source>
        <strain evidence="1">FF_59</strain>
    </source>
</reference>
<dbReference type="EMBL" id="KP795697">
    <property type="protein sequence ID" value="AKN40483.1"/>
    <property type="molecule type" value="Genomic_DNA"/>
</dbReference>